<keyword evidence="1" id="KW-0472">Membrane</keyword>
<dbReference type="AlphaFoldDB" id="A0A2M4DP97"/>
<protein>
    <submittedName>
        <fullName evidence="2">Putative secreted protein</fullName>
    </submittedName>
</protein>
<dbReference type="EMBL" id="GGFL01015209">
    <property type="protein sequence ID" value="MBW79387.1"/>
    <property type="molecule type" value="Transcribed_RNA"/>
</dbReference>
<keyword evidence="1" id="KW-0812">Transmembrane</keyword>
<evidence type="ECO:0000256" key="1">
    <source>
        <dbReference type="SAM" id="Phobius"/>
    </source>
</evidence>
<reference evidence="2" key="1">
    <citation type="submission" date="2018-01" db="EMBL/GenBank/DDBJ databases">
        <title>An insight into the sialome of Amazonian anophelines.</title>
        <authorList>
            <person name="Ribeiro J.M."/>
            <person name="Scarpassa V."/>
            <person name="Calvo E."/>
        </authorList>
    </citation>
    <scope>NUCLEOTIDE SEQUENCE</scope>
</reference>
<organism evidence="2">
    <name type="scientific">Anopheles darlingi</name>
    <name type="common">Mosquito</name>
    <dbReference type="NCBI Taxonomy" id="43151"/>
    <lineage>
        <taxon>Eukaryota</taxon>
        <taxon>Metazoa</taxon>
        <taxon>Ecdysozoa</taxon>
        <taxon>Arthropoda</taxon>
        <taxon>Hexapoda</taxon>
        <taxon>Insecta</taxon>
        <taxon>Pterygota</taxon>
        <taxon>Neoptera</taxon>
        <taxon>Endopterygota</taxon>
        <taxon>Diptera</taxon>
        <taxon>Nematocera</taxon>
        <taxon>Culicoidea</taxon>
        <taxon>Culicidae</taxon>
        <taxon>Anophelinae</taxon>
        <taxon>Anopheles</taxon>
    </lineage>
</organism>
<name>A0A2M4DP97_ANODA</name>
<sequence length="80" mass="9579">MTSSMIETIWAIRKMTMGTKMVMIMLNGWILAMNWMDRWTAMTTTTMHISMNSRPPMGWWFLEERLSLANLFLHHRTEIQ</sequence>
<accession>A0A2M4DP97</accession>
<proteinExistence type="predicted"/>
<keyword evidence="1" id="KW-1133">Transmembrane helix</keyword>
<evidence type="ECO:0000313" key="2">
    <source>
        <dbReference type="EMBL" id="MBW79387.1"/>
    </source>
</evidence>
<feature type="transmembrane region" description="Helical" evidence="1">
    <location>
        <begin position="21"/>
        <end position="36"/>
    </location>
</feature>